<protein>
    <submittedName>
        <fullName evidence="1">Uncharacterized protein</fullName>
    </submittedName>
</protein>
<organism evidence="1 2">
    <name type="scientific">Choiromyces venosus 120613-1</name>
    <dbReference type="NCBI Taxonomy" id="1336337"/>
    <lineage>
        <taxon>Eukaryota</taxon>
        <taxon>Fungi</taxon>
        <taxon>Dikarya</taxon>
        <taxon>Ascomycota</taxon>
        <taxon>Pezizomycotina</taxon>
        <taxon>Pezizomycetes</taxon>
        <taxon>Pezizales</taxon>
        <taxon>Tuberaceae</taxon>
        <taxon>Choiromyces</taxon>
    </lineage>
</organism>
<sequence>MKNNERRYSVKTICKYTKNQTCHSLISASLTLFNPNGFGSLWIIGITTKVLKRKESFINIKDIACSKSIKRMKETITWKKSLSRSSNWICLAVSAVES</sequence>
<dbReference type="EMBL" id="ML120424">
    <property type="protein sequence ID" value="RPA95606.1"/>
    <property type="molecule type" value="Genomic_DNA"/>
</dbReference>
<evidence type="ECO:0000313" key="1">
    <source>
        <dbReference type="EMBL" id="RPA95606.1"/>
    </source>
</evidence>
<dbReference type="AlphaFoldDB" id="A0A3N4JBJ6"/>
<dbReference type="Proteomes" id="UP000276215">
    <property type="component" value="Unassembled WGS sequence"/>
</dbReference>
<accession>A0A3N4JBJ6</accession>
<gene>
    <name evidence="1" type="ORF">L873DRAFT_1310297</name>
</gene>
<keyword evidence="2" id="KW-1185">Reference proteome</keyword>
<evidence type="ECO:0000313" key="2">
    <source>
        <dbReference type="Proteomes" id="UP000276215"/>
    </source>
</evidence>
<proteinExistence type="predicted"/>
<reference evidence="1 2" key="1">
    <citation type="journal article" date="2018" name="Nat. Ecol. Evol.">
        <title>Pezizomycetes genomes reveal the molecular basis of ectomycorrhizal truffle lifestyle.</title>
        <authorList>
            <person name="Murat C."/>
            <person name="Payen T."/>
            <person name="Noel B."/>
            <person name="Kuo A."/>
            <person name="Morin E."/>
            <person name="Chen J."/>
            <person name="Kohler A."/>
            <person name="Krizsan K."/>
            <person name="Balestrini R."/>
            <person name="Da Silva C."/>
            <person name="Montanini B."/>
            <person name="Hainaut M."/>
            <person name="Levati E."/>
            <person name="Barry K.W."/>
            <person name="Belfiori B."/>
            <person name="Cichocki N."/>
            <person name="Clum A."/>
            <person name="Dockter R.B."/>
            <person name="Fauchery L."/>
            <person name="Guy J."/>
            <person name="Iotti M."/>
            <person name="Le Tacon F."/>
            <person name="Lindquist E.A."/>
            <person name="Lipzen A."/>
            <person name="Malagnac F."/>
            <person name="Mello A."/>
            <person name="Molinier V."/>
            <person name="Miyauchi S."/>
            <person name="Poulain J."/>
            <person name="Riccioni C."/>
            <person name="Rubini A."/>
            <person name="Sitrit Y."/>
            <person name="Splivallo R."/>
            <person name="Traeger S."/>
            <person name="Wang M."/>
            <person name="Zifcakova L."/>
            <person name="Wipf D."/>
            <person name="Zambonelli A."/>
            <person name="Paolocci F."/>
            <person name="Nowrousian M."/>
            <person name="Ottonello S."/>
            <person name="Baldrian P."/>
            <person name="Spatafora J.W."/>
            <person name="Henrissat B."/>
            <person name="Nagy L.G."/>
            <person name="Aury J.M."/>
            <person name="Wincker P."/>
            <person name="Grigoriev I.V."/>
            <person name="Bonfante P."/>
            <person name="Martin F.M."/>
        </authorList>
    </citation>
    <scope>NUCLEOTIDE SEQUENCE [LARGE SCALE GENOMIC DNA]</scope>
    <source>
        <strain evidence="1 2">120613-1</strain>
    </source>
</reference>
<name>A0A3N4JBJ6_9PEZI</name>